<evidence type="ECO:0000256" key="3">
    <source>
        <dbReference type="ARBA" id="ARBA00022833"/>
    </source>
</evidence>
<evidence type="ECO:0000256" key="5">
    <source>
        <dbReference type="SAM" id="Coils"/>
    </source>
</evidence>
<dbReference type="PROSITE" id="PS50089">
    <property type="entry name" value="ZF_RING_2"/>
    <property type="match status" value="1"/>
</dbReference>
<dbReference type="PANTHER" id="PTHR42647">
    <property type="entry name" value="SBP (S-RIBONUCLEASE BINDING PROTEIN) FAMILY PROTEIN"/>
    <property type="match status" value="1"/>
</dbReference>
<feature type="domain" description="RING-type" evidence="6">
    <location>
        <begin position="249"/>
        <end position="284"/>
    </location>
</feature>
<name>A0A2U1NKZ9_ARTAN</name>
<dbReference type="GO" id="GO:0004842">
    <property type="term" value="F:ubiquitin-protein transferase activity"/>
    <property type="evidence" value="ECO:0007669"/>
    <property type="project" value="TreeGrafter"/>
</dbReference>
<evidence type="ECO:0000256" key="4">
    <source>
        <dbReference type="PROSITE-ProRule" id="PRU00175"/>
    </source>
</evidence>
<dbReference type="EMBL" id="PKPP01002604">
    <property type="protein sequence ID" value="PWA74197.1"/>
    <property type="molecule type" value="Genomic_DNA"/>
</dbReference>
<dbReference type="InterPro" id="IPR001841">
    <property type="entry name" value="Znf_RING"/>
</dbReference>
<protein>
    <submittedName>
        <fullName evidence="7">Zinc finger, RING-type</fullName>
    </submittedName>
</protein>
<keyword evidence="1" id="KW-0479">Metal-binding</keyword>
<feature type="coiled-coil region" evidence="5">
    <location>
        <begin position="186"/>
        <end position="213"/>
    </location>
</feature>
<dbReference type="CDD" id="cd16649">
    <property type="entry name" value="mRING-HC-C3HC5_CGRF1-like"/>
    <property type="match status" value="1"/>
</dbReference>
<reference evidence="7 8" key="1">
    <citation type="journal article" date="2018" name="Mol. Plant">
        <title>The genome of Artemisia annua provides insight into the evolution of Asteraceae family and artemisinin biosynthesis.</title>
        <authorList>
            <person name="Shen Q."/>
            <person name="Zhang L."/>
            <person name="Liao Z."/>
            <person name="Wang S."/>
            <person name="Yan T."/>
            <person name="Shi P."/>
            <person name="Liu M."/>
            <person name="Fu X."/>
            <person name="Pan Q."/>
            <person name="Wang Y."/>
            <person name="Lv Z."/>
            <person name="Lu X."/>
            <person name="Zhang F."/>
            <person name="Jiang W."/>
            <person name="Ma Y."/>
            <person name="Chen M."/>
            <person name="Hao X."/>
            <person name="Li L."/>
            <person name="Tang Y."/>
            <person name="Lv G."/>
            <person name="Zhou Y."/>
            <person name="Sun X."/>
            <person name="Brodelius P.E."/>
            <person name="Rose J.K.C."/>
            <person name="Tang K."/>
        </authorList>
    </citation>
    <scope>NUCLEOTIDE SEQUENCE [LARGE SCALE GENOMIC DNA]</scope>
    <source>
        <strain evidence="8">cv. Huhao1</strain>
        <tissue evidence="7">Leaf</tissue>
    </source>
</reference>
<evidence type="ECO:0000256" key="1">
    <source>
        <dbReference type="ARBA" id="ARBA00022723"/>
    </source>
</evidence>
<comment type="caution">
    <text evidence="7">The sequence shown here is derived from an EMBL/GenBank/DDBJ whole genome shotgun (WGS) entry which is preliminary data.</text>
</comment>
<evidence type="ECO:0000259" key="6">
    <source>
        <dbReference type="PROSITE" id="PS50089"/>
    </source>
</evidence>
<evidence type="ECO:0000256" key="2">
    <source>
        <dbReference type="ARBA" id="ARBA00022771"/>
    </source>
</evidence>
<keyword evidence="8" id="KW-1185">Reference proteome</keyword>
<sequence length="296" mass="33723">MAVEHPHMNHFSPQILISNNREMVDQGNKNVYEYGMNQMDSGLTYSIPISRKRSRESSSFDASEFLCQNNNAQFVNGNEFDSQNKGIFTFLGQDMSMQIYQQQLEIDRFIANHTEKVRLAIQVTRQRNSMRLIAAAQEGIKNKLRSKDDEIVKMSKLNYALEEKVKSLNVENQIWQQMAQSNEATANVLRLNLQQLLTQIQQQQQQQQTANDVEDNESCCGSNYEEEHHGNNNGTTTIDNNGDTLNRLCRNCGIVESCVLLLPCRHLCVCSTCESSINFCPICKSLKNATLHVNMS</sequence>
<dbReference type="Gene3D" id="3.30.40.10">
    <property type="entry name" value="Zinc/RING finger domain, C3HC4 (zinc finger)"/>
    <property type="match status" value="1"/>
</dbReference>
<accession>A0A2U1NKZ9</accession>
<dbReference type="OrthoDB" id="1711136at2759"/>
<proteinExistence type="predicted"/>
<evidence type="ECO:0000313" key="7">
    <source>
        <dbReference type="EMBL" id="PWA74197.1"/>
    </source>
</evidence>
<gene>
    <name evidence="7" type="ORF">CTI12_AA252780</name>
</gene>
<organism evidence="7 8">
    <name type="scientific">Artemisia annua</name>
    <name type="common">Sweet wormwood</name>
    <dbReference type="NCBI Taxonomy" id="35608"/>
    <lineage>
        <taxon>Eukaryota</taxon>
        <taxon>Viridiplantae</taxon>
        <taxon>Streptophyta</taxon>
        <taxon>Embryophyta</taxon>
        <taxon>Tracheophyta</taxon>
        <taxon>Spermatophyta</taxon>
        <taxon>Magnoliopsida</taxon>
        <taxon>eudicotyledons</taxon>
        <taxon>Gunneridae</taxon>
        <taxon>Pentapetalae</taxon>
        <taxon>asterids</taxon>
        <taxon>campanulids</taxon>
        <taxon>Asterales</taxon>
        <taxon>Asteraceae</taxon>
        <taxon>Asteroideae</taxon>
        <taxon>Anthemideae</taxon>
        <taxon>Artemisiinae</taxon>
        <taxon>Artemisia</taxon>
    </lineage>
</organism>
<dbReference type="PANTHER" id="PTHR42647:SF60">
    <property type="entry name" value="E3 UBIQUITIN-PROTEIN LIGASE BOI-RELATED"/>
    <property type="match status" value="1"/>
</dbReference>
<keyword evidence="5" id="KW-0175">Coiled coil</keyword>
<dbReference type="Pfam" id="PF13920">
    <property type="entry name" value="zf-C3HC4_3"/>
    <property type="match status" value="1"/>
</dbReference>
<dbReference type="InterPro" id="IPR013083">
    <property type="entry name" value="Znf_RING/FYVE/PHD"/>
</dbReference>
<dbReference type="STRING" id="35608.A0A2U1NKZ9"/>
<dbReference type="Proteomes" id="UP000245207">
    <property type="component" value="Unassembled WGS sequence"/>
</dbReference>
<dbReference type="AlphaFoldDB" id="A0A2U1NKZ9"/>
<dbReference type="GO" id="GO:0008270">
    <property type="term" value="F:zinc ion binding"/>
    <property type="evidence" value="ECO:0007669"/>
    <property type="project" value="UniProtKB-KW"/>
</dbReference>
<dbReference type="GO" id="GO:0043067">
    <property type="term" value="P:regulation of programmed cell death"/>
    <property type="evidence" value="ECO:0007669"/>
    <property type="project" value="TreeGrafter"/>
</dbReference>
<keyword evidence="2 4" id="KW-0863">Zinc-finger</keyword>
<keyword evidence="3" id="KW-0862">Zinc</keyword>
<evidence type="ECO:0000313" key="8">
    <source>
        <dbReference type="Proteomes" id="UP000245207"/>
    </source>
</evidence>
<dbReference type="PIRSF" id="PIRSF036836">
    <property type="entry name" value="RNase_bind_SBP1"/>
    <property type="match status" value="1"/>
</dbReference>